<protein>
    <submittedName>
        <fullName evidence="2">Uncharacterized protein</fullName>
    </submittedName>
</protein>
<feature type="region of interest" description="Disordered" evidence="1">
    <location>
        <begin position="48"/>
        <end position="83"/>
    </location>
</feature>
<reference evidence="2 3" key="1">
    <citation type="journal article" date="2020" name="Genome Biol. Evol.">
        <title>Comparative genomics of Sclerotiniaceae.</title>
        <authorList>
            <person name="Valero Jimenez C.A."/>
            <person name="Steentjes M."/>
            <person name="Scholten O.E."/>
            <person name="Van Kan J.A.L."/>
        </authorList>
    </citation>
    <scope>NUCLEOTIDE SEQUENCE [LARGE SCALE GENOMIC DNA]</scope>
    <source>
        <strain evidence="2 3">MUCL 94</strain>
    </source>
</reference>
<proteinExistence type="predicted"/>
<evidence type="ECO:0000313" key="3">
    <source>
        <dbReference type="Proteomes" id="UP000710849"/>
    </source>
</evidence>
<dbReference type="GeneID" id="62149621"/>
<evidence type="ECO:0000256" key="1">
    <source>
        <dbReference type="SAM" id="MobiDB-lite"/>
    </source>
</evidence>
<dbReference type="AlphaFoldDB" id="A0A9P5M2I1"/>
<dbReference type="RefSeq" id="XP_038732252.1">
    <property type="nucleotide sequence ID" value="XM_038876545.1"/>
</dbReference>
<keyword evidence="3" id="KW-1185">Reference proteome</keyword>
<feature type="compositionally biased region" description="Basic residues" evidence="1">
    <location>
        <begin position="74"/>
        <end position="83"/>
    </location>
</feature>
<evidence type="ECO:0000313" key="2">
    <source>
        <dbReference type="EMBL" id="KAF7942578.1"/>
    </source>
</evidence>
<gene>
    <name evidence="2" type="ORF">EAE97_006032</name>
</gene>
<dbReference type="EMBL" id="RCSW01000011">
    <property type="protein sequence ID" value="KAF7942578.1"/>
    <property type="molecule type" value="Genomic_DNA"/>
</dbReference>
<name>A0A9P5M2I1_9HELO</name>
<comment type="caution">
    <text evidence="2">The sequence shown here is derived from an EMBL/GenBank/DDBJ whole genome shotgun (WGS) entry which is preliminary data.</text>
</comment>
<dbReference type="Proteomes" id="UP000710849">
    <property type="component" value="Unassembled WGS sequence"/>
</dbReference>
<organism evidence="2 3">
    <name type="scientific">Botrytis byssoidea</name>
    <dbReference type="NCBI Taxonomy" id="139641"/>
    <lineage>
        <taxon>Eukaryota</taxon>
        <taxon>Fungi</taxon>
        <taxon>Dikarya</taxon>
        <taxon>Ascomycota</taxon>
        <taxon>Pezizomycotina</taxon>
        <taxon>Leotiomycetes</taxon>
        <taxon>Helotiales</taxon>
        <taxon>Sclerotiniaceae</taxon>
        <taxon>Botrytis</taxon>
    </lineage>
</organism>
<accession>A0A9P5M2I1</accession>
<sequence>MITQRDTKFQKIQLQPYVFIGEAEKTRSVICIPQPIYDTTDFTNPAIHSSPLDPITSIHHHTVELDAHPNSPPKNRKSRHEEK</sequence>